<dbReference type="InterPro" id="IPR001387">
    <property type="entry name" value="Cro/C1-type_HTH"/>
</dbReference>
<sequence>MDKENLKLIEQKINSCTTFGQFLRNIFNISKLKSVEVCKKLNIDRRKIFNLLNDIKPDVSLNLIQDLEKLFNLKIGYLSNKWYYFKTKYTTKQYNNEELINRLGWHILESNPYLTNILNYYRIKENSTEEEKIEFLRQYYGTVDIDEYAKNIAKNLYIIKCKIVEPGRLPFIRFCELFIKENFKEKNKLVLQRFKEYLPKNTIVKLIEALFSNDTDFDEKIKQVSIILKERNIQLIKLPYVEKTFTRALTFSFGQRKYIIITDMYNSDVLILFSLLKEIMTCFSPWLSRKEYYSIFKEYYDIWKKSNKNRKLNMAEDLANSIDKIYSLDNTKPDYYENVSEVYKSIAKKYKKVKF</sequence>
<evidence type="ECO:0000313" key="2">
    <source>
        <dbReference type="EMBL" id="MDI3349887.1"/>
    </source>
</evidence>
<evidence type="ECO:0000259" key="1">
    <source>
        <dbReference type="PROSITE" id="PS50943"/>
    </source>
</evidence>
<organism evidence="2 3">
    <name type="scientific">Mycoplasmopsis arginini</name>
    <name type="common">Mycoplasma arginini</name>
    <dbReference type="NCBI Taxonomy" id="2094"/>
    <lineage>
        <taxon>Bacteria</taxon>
        <taxon>Bacillati</taxon>
        <taxon>Mycoplasmatota</taxon>
        <taxon>Mycoplasmoidales</taxon>
        <taxon>Metamycoplasmataceae</taxon>
        <taxon>Mycoplasmopsis</taxon>
    </lineage>
</organism>
<feature type="domain" description="HTH cro/C1-type" evidence="1">
    <location>
        <begin position="23"/>
        <end position="78"/>
    </location>
</feature>
<protein>
    <submittedName>
        <fullName evidence="2">Helix-turn-helix transcriptional regulator</fullName>
    </submittedName>
</protein>
<comment type="caution">
    <text evidence="2">The sequence shown here is derived from an EMBL/GenBank/DDBJ whole genome shotgun (WGS) entry which is preliminary data.</text>
</comment>
<dbReference type="RefSeq" id="WP_268164494.1">
    <property type="nucleotide sequence ID" value="NZ_JAPFAP010000052.1"/>
</dbReference>
<dbReference type="PROSITE" id="PS50943">
    <property type="entry name" value="HTH_CROC1"/>
    <property type="match status" value="1"/>
</dbReference>
<dbReference type="AlphaFoldDB" id="A0AA43R1R5"/>
<reference evidence="2" key="1">
    <citation type="submission" date="2022-11" db="EMBL/GenBank/DDBJ databases">
        <title>Draft genome of Mycoplasma arginini isolated from fly.</title>
        <authorList>
            <person name="Severgnini M."/>
            <person name="Gioia G."/>
            <person name="Cremonesi P."/>
            <person name="Moroni P."/>
            <person name="Addis M.F."/>
            <person name="Castiglioni B."/>
        </authorList>
    </citation>
    <scope>NUCLEOTIDE SEQUENCE</scope>
    <source>
        <strain evidence="2">QMP CG1-1632</strain>
    </source>
</reference>
<dbReference type="Proteomes" id="UP001162175">
    <property type="component" value="Unassembled WGS sequence"/>
</dbReference>
<gene>
    <name evidence="2" type="ORF">DCBHLPFO_00408</name>
</gene>
<dbReference type="EMBL" id="JAPFAR010000153">
    <property type="protein sequence ID" value="MDI3349887.1"/>
    <property type="molecule type" value="Genomic_DNA"/>
</dbReference>
<evidence type="ECO:0000313" key="3">
    <source>
        <dbReference type="Proteomes" id="UP001162175"/>
    </source>
</evidence>
<accession>A0AA43R1R5</accession>
<proteinExistence type="predicted"/>
<name>A0AA43R1R5_MYCAR</name>